<dbReference type="Pfam" id="PF05739">
    <property type="entry name" value="SNARE"/>
    <property type="match status" value="1"/>
</dbReference>
<comment type="caution">
    <text evidence="13">The sequence shown here is derived from an EMBL/GenBank/DDBJ whole genome shotgun (WGS) entry which is preliminary data.</text>
</comment>
<comment type="subcellular location">
    <subcellularLocation>
        <location evidence="1">Membrane</location>
        <topology evidence="1">Single-pass membrane protein</topology>
    </subcellularLocation>
</comment>
<reference evidence="13 14" key="1">
    <citation type="journal article" date="2017" name="Nat. Commun.">
        <title>Genome assembly with in vitro proximity ligation data and whole-genome triplication in lettuce.</title>
        <authorList>
            <person name="Reyes-Chin-Wo S."/>
            <person name="Wang Z."/>
            <person name="Yang X."/>
            <person name="Kozik A."/>
            <person name="Arikit S."/>
            <person name="Song C."/>
            <person name="Xia L."/>
            <person name="Froenicke L."/>
            <person name="Lavelle D.O."/>
            <person name="Truco M.J."/>
            <person name="Xia R."/>
            <person name="Zhu S."/>
            <person name="Xu C."/>
            <person name="Xu H."/>
            <person name="Xu X."/>
            <person name="Cox K."/>
            <person name="Korf I."/>
            <person name="Meyers B.C."/>
            <person name="Michelmore R.W."/>
        </authorList>
    </citation>
    <scope>NUCLEOTIDE SEQUENCE [LARGE SCALE GENOMIC DNA]</scope>
    <source>
        <strain evidence="14">cv. Salinas</strain>
        <tissue evidence="13">Seedlings</tissue>
    </source>
</reference>
<keyword evidence="5" id="KW-0653">Protein transport</keyword>
<dbReference type="PANTHER" id="PTHR19305:SF35">
    <property type="entry name" value="SYNTAXIN-72"/>
    <property type="match status" value="1"/>
</dbReference>
<proteinExistence type="inferred from homology"/>
<evidence type="ECO:0000256" key="5">
    <source>
        <dbReference type="ARBA" id="ARBA00022927"/>
    </source>
</evidence>
<evidence type="ECO:0000256" key="7">
    <source>
        <dbReference type="ARBA" id="ARBA00023054"/>
    </source>
</evidence>
<evidence type="ECO:0000256" key="11">
    <source>
        <dbReference type="SAM" id="Phobius"/>
    </source>
</evidence>
<evidence type="ECO:0000259" key="12">
    <source>
        <dbReference type="PROSITE" id="PS50192"/>
    </source>
</evidence>
<feature type="domain" description="T-SNARE coiled-coil homology" evidence="12">
    <location>
        <begin position="25"/>
        <end position="87"/>
    </location>
</feature>
<evidence type="ECO:0000313" key="13">
    <source>
        <dbReference type="EMBL" id="KAJ0216351.1"/>
    </source>
</evidence>
<dbReference type="Proteomes" id="UP000235145">
    <property type="component" value="Unassembled WGS sequence"/>
</dbReference>
<dbReference type="PROSITE" id="PS00914">
    <property type="entry name" value="SYNTAXIN"/>
    <property type="match status" value="1"/>
</dbReference>
<keyword evidence="6 11" id="KW-1133">Transmembrane helix</keyword>
<evidence type="ECO:0000256" key="6">
    <source>
        <dbReference type="ARBA" id="ARBA00022989"/>
    </source>
</evidence>
<dbReference type="FunFam" id="1.20.5.110:FF:000037">
    <property type="entry name" value="Putative syntaxin-71-like"/>
    <property type="match status" value="1"/>
</dbReference>
<evidence type="ECO:0000256" key="8">
    <source>
        <dbReference type="ARBA" id="ARBA00023136"/>
    </source>
</evidence>
<dbReference type="GO" id="GO:0005484">
    <property type="term" value="F:SNAP receptor activity"/>
    <property type="evidence" value="ECO:0007669"/>
    <property type="project" value="InterPro"/>
</dbReference>
<dbReference type="AlphaFoldDB" id="A0A9R1XKC1"/>
<evidence type="ECO:0000313" key="14">
    <source>
        <dbReference type="Proteomes" id="UP000235145"/>
    </source>
</evidence>
<keyword evidence="3" id="KW-0813">Transport</keyword>
<dbReference type="PROSITE" id="PS50192">
    <property type="entry name" value="T_SNARE"/>
    <property type="match status" value="1"/>
</dbReference>
<name>A0A9R1XKC1_LACSA</name>
<comment type="function">
    <text evidence="9">Vesicle trafficking protein that functions in the secretory pathway.</text>
</comment>
<evidence type="ECO:0000256" key="1">
    <source>
        <dbReference type="ARBA" id="ARBA00004167"/>
    </source>
</evidence>
<dbReference type="InterPro" id="IPR000727">
    <property type="entry name" value="T_SNARE_dom"/>
</dbReference>
<evidence type="ECO:0000256" key="3">
    <source>
        <dbReference type="ARBA" id="ARBA00022448"/>
    </source>
</evidence>
<dbReference type="SUPFAM" id="SSF58038">
    <property type="entry name" value="SNARE fusion complex"/>
    <property type="match status" value="1"/>
</dbReference>
<evidence type="ECO:0000256" key="2">
    <source>
        <dbReference type="ARBA" id="ARBA00009063"/>
    </source>
</evidence>
<comment type="similarity">
    <text evidence="2">Belongs to the syntaxin family.</text>
</comment>
<evidence type="ECO:0000256" key="9">
    <source>
        <dbReference type="ARBA" id="ARBA00054128"/>
    </source>
</evidence>
<keyword evidence="8 11" id="KW-0472">Membrane</keyword>
<dbReference type="InterPro" id="IPR006012">
    <property type="entry name" value="Syntaxin/epimorphin_CS"/>
</dbReference>
<dbReference type="GO" id="GO:0006886">
    <property type="term" value="P:intracellular protein transport"/>
    <property type="evidence" value="ECO:0007669"/>
    <property type="project" value="InterPro"/>
</dbReference>
<protein>
    <recommendedName>
        <fullName evidence="12">t-SNARE coiled-coil homology domain-containing protein</fullName>
    </recommendedName>
</protein>
<accession>A0A9R1XKC1</accession>
<keyword evidence="4 11" id="KW-0812">Transmembrane</keyword>
<dbReference type="EMBL" id="NBSK02000003">
    <property type="protein sequence ID" value="KAJ0216351.1"/>
    <property type="molecule type" value="Genomic_DNA"/>
</dbReference>
<sequence length="116" mass="13594">MQDETFDNNYYQHTDDTNKFREEYEMRRLQQDEGLDVIAEGLGTLKNMAQDMQEEVDRQVPLIDEIDDKVERAASDLRNTNVRLKDTVTKLRSSRNFCVDIILLCLILGIAAYLYK</sequence>
<evidence type="ECO:0000256" key="4">
    <source>
        <dbReference type="ARBA" id="ARBA00022692"/>
    </source>
</evidence>
<dbReference type="Gene3D" id="1.20.5.110">
    <property type="match status" value="1"/>
</dbReference>
<organism evidence="13 14">
    <name type="scientific">Lactuca sativa</name>
    <name type="common">Garden lettuce</name>
    <dbReference type="NCBI Taxonomy" id="4236"/>
    <lineage>
        <taxon>Eukaryota</taxon>
        <taxon>Viridiplantae</taxon>
        <taxon>Streptophyta</taxon>
        <taxon>Embryophyta</taxon>
        <taxon>Tracheophyta</taxon>
        <taxon>Spermatophyta</taxon>
        <taxon>Magnoliopsida</taxon>
        <taxon>eudicotyledons</taxon>
        <taxon>Gunneridae</taxon>
        <taxon>Pentapetalae</taxon>
        <taxon>asterids</taxon>
        <taxon>campanulids</taxon>
        <taxon>Asterales</taxon>
        <taxon>Asteraceae</taxon>
        <taxon>Cichorioideae</taxon>
        <taxon>Cichorieae</taxon>
        <taxon>Lactucinae</taxon>
        <taxon>Lactuca</taxon>
    </lineage>
</organism>
<keyword evidence="14" id="KW-1185">Reference proteome</keyword>
<feature type="transmembrane region" description="Helical" evidence="11">
    <location>
        <begin position="97"/>
        <end position="115"/>
    </location>
</feature>
<gene>
    <name evidence="13" type="ORF">LSAT_V11C300155600</name>
</gene>
<dbReference type="GO" id="GO:0016020">
    <property type="term" value="C:membrane"/>
    <property type="evidence" value="ECO:0007669"/>
    <property type="project" value="UniProtKB-SubCell"/>
</dbReference>
<keyword evidence="7" id="KW-0175">Coiled coil</keyword>
<evidence type="ECO:0000256" key="10">
    <source>
        <dbReference type="ARBA" id="ARBA00061857"/>
    </source>
</evidence>
<dbReference type="PANTHER" id="PTHR19305">
    <property type="entry name" value="SYNAPTOSOMAL ASSOCIATED PROTEIN"/>
    <property type="match status" value="1"/>
</dbReference>
<dbReference type="SMART" id="SM00397">
    <property type="entry name" value="t_SNARE"/>
    <property type="match status" value="1"/>
</dbReference>
<comment type="subunit">
    <text evidence="10">Part of the t-SNARE complex.</text>
</comment>
<dbReference type="CDD" id="cd15841">
    <property type="entry name" value="SNARE_Qc"/>
    <property type="match status" value="1"/>
</dbReference>